<sequence length="498" mass="53584">MHTPKVLSVFAAFFVFILNTAYGGSLSGRVEDDIVFSLIVTNDGNIKVISEYTPPNVSNSEPPAPSPDSRSEEEQPATEEEPGNEEKEVPDTEKEASDQVVNAPQEGEEPSEGSSDEITTEAQKEELLANEATDQTGAEPQGTPSVINDIDQVLLSFYGNLENLTLRPVPDADGWFSVVDEENPSSNPVYLSIADSQGDQNGSDSENSGESFFSRVSSFLREDNHSENNNAAAQALATVLLTPAIIQQVQNMMAQAAVQSYSLRRTRIGTTIHSCLGRCFNSYSGLAVTTVEVRVPRPGQGYTHSHEAFSHSVSESGDGTQIVYSSSQGTGNYNTMNVTIVIPYSYDAHALGVTTAYCSDGKECASKKKDKEDDDGNPDGKAPGEGLLRRTYNYASTLLSRMAGKGNKSNQQETSSNTGKEKQSSMHPVNSVLDLHNSLTGNHYDTSYPNTEELTLLTLKHEIKANNLLNKAARAHSAVGLNSGLNPANQAKPGIMGF</sequence>
<dbReference type="RefSeq" id="WP_354009732.1">
    <property type="nucleotide sequence ID" value="NZ_JBEWTA010000001.1"/>
</dbReference>
<organism evidence="2 3">
    <name type="scientific">Endozoicomonas lisbonensis</name>
    <dbReference type="NCBI Taxonomy" id="3120522"/>
    <lineage>
        <taxon>Bacteria</taxon>
        <taxon>Pseudomonadati</taxon>
        <taxon>Pseudomonadota</taxon>
        <taxon>Gammaproteobacteria</taxon>
        <taxon>Oceanospirillales</taxon>
        <taxon>Endozoicomonadaceae</taxon>
        <taxon>Endozoicomonas</taxon>
    </lineage>
</organism>
<feature type="compositionally biased region" description="Acidic residues" evidence="1">
    <location>
        <begin position="74"/>
        <end position="83"/>
    </location>
</feature>
<reference evidence="2 3" key="1">
    <citation type="submission" date="2024-06" db="EMBL/GenBank/DDBJ databases">
        <title>Genomic Encyclopedia of Type Strains, Phase V (KMG-V): Genome sequencing to study the core and pangenomes of soil and plant-associated prokaryotes.</title>
        <authorList>
            <person name="Whitman W."/>
        </authorList>
    </citation>
    <scope>NUCLEOTIDE SEQUENCE [LARGE SCALE GENOMIC DNA]</scope>
    <source>
        <strain evidence="2 3">NE40</strain>
    </source>
</reference>
<comment type="caution">
    <text evidence="2">The sequence shown here is derived from an EMBL/GenBank/DDBJ whole genome shotgun (WGS) entry which is preliminary data.</text>
</comment>
<feature type="compositionally biased region" description="Basic and acidic residues" evidence="1">
    <location>
        <begin position="84"/>
        <end position="97"/>
    </location>
</feature>
<evidence type="ECO:0000313" key="3">
    <source>
        <dbReference type="Proteomes" id="UP001549366"/>
    </source>
</evidence>
<keyword evidence="3" id="KW-1185">Reference proteome</keyword>
<feature type="region of interest" description="Disordered" evidence="1">
    <location>
        <begin position="365"/>
        <end position="388"/>
    </location>
</feature>
<gene>
    <name evidence="2" type="ORF">V5J35_000486</name>
</gene>
<feature type="region of interest" description="Disordered" evidence="1">
    <location>
        <begin position="51"/>
        <end position="119"/>
    </location>
</feature>
<proteinExistence type="predicted"/>
<evidence type="ECO:0000313" key="2">
    <source>
        <dbReference type="EMBL" id="MET4755294.1"/>
    </source>
</evidence>
<evidence type="ECO:0000256" key="1">
    <source>
        <dbReference type="SAM" id="MobiDB-lite"/>
    </source>
</evidence>
<protein>
    <submittedName>
        <fullName evidence="2">Uncharacterized protein</fullName>
    </submittedName>
</protein>
<dbReference type="Proteomes" id="UP001549366">
    <property type="component" value="Unassembled WGS sequence"/>
</dbReference>
<feature type="region of interest" description="Disordered" evidence="1">
    <location>
        <begin position="187"/>
        <end position="210"/>
    </location>
</feature>
<feature type="compositionally biased region" description="Acidic residues" evidence="1">
    <location>
        <begin position="106"/>
        <end position="119"/>
    </location>
</feature>
<accession>A0ABV2SDV9</accession>
<feature type="region of interest" description="Disordered" evidence="1">
    <location>
        <begin position="401"/>
        <end position="427"/>
    </location>
</feature>
<feature type="compositionally biased region" description="Polar residues" evidence="1">
    <location>
        <begin position="407"/>
        <end position="418"/>
    </location>
</feature>
<name>A0ABV2SDV9_9GAMM</name>
<dbReference type="EMBL" id="JBEWTB010000002">
    <property type="protein sequence ID" value="MET4755294.1"/>
    <property type="molecule type" value="Genomic_DNA"/>
</dbReference>